<gene>
    <name evidence="1" type="ORF">X798_04085</name>
</gene>
<dbReference type="AlphaFoldDB" id="A0A238BU77"/>
<evidence type="ECO:0000313" key="2">
    <source>
        <dbReference type="Proteomes" id="UP000242913"/>
    </source>
</evidence>
<reference evidence="1 2" key="1">
    <citation type="submission" date="2015-12" db="EMBL/GenBank/DDBJ databases">
        <title>Draft genome of the nematode, Onchocerca flexuosa.</title>
        <authorList>
            <person name="Mitreva M."/>
        </authorList>
    </citation>
    <scope>NUCLEOTIDE SEQUENCE [LARGE SCALE GENOMIC DNA]</scope>
    <source>
        <strain evidence="1">Red Deer</strain>
    </source>
</reference>
<proteinExistence type="predicted"/>
<organism evidence="1 2">
    <name type="scientific">Onchocerca flexuosa</name>
    <dbReference type="NCBI Taxonomy" id="387005"/>
    <lineage>
        <taxon>Eukaryota</taxon>
        <taxon>Metazoa</taxon>
        <taxon>Ecdysozoa</taxon>
        <taxon>Nematoda</taxon>
        <taxon>Chromadorea</taxon>
        <taxon>Rhabditida</taxon>
        <taxon>Spirurina</taxon>
        <taxon>Spiruromorpha</taxon>
        <taxon>Filarioidea</taxon>
        <taxon>Onchocercidae</taxon>
        <taxon>Onchocerca</taxon>
    </lineage>
</organism>
<protein>
    <submittedName>
        <fullName evidence="1">Uncharacterized protein</fullName>
    </submittedName>
</protein>
<keyword evidence="2" id="KW-1185">Reference proteome</keyword>
<evidence type="ECO:0000313" key="1">
    <source>
        <dbReference type="EMBL" id="OZC08853.1"/>
    </source>
</evidence>
<accession>A0A238BU77</accession>
<name>A0A238BU77_9BILA</name>
<sequence length="150" mass="17860">MTRGTRYIPGIAFGKIPSQLDFDRKLFSQFDLVEIPAYLIHYLAFACFSSFLSNESIITKHYNDQQTRKYKMEINMVIDKSKRPMNQWAYSNIFRIRRLYNSVNNPEQKRRIRVTSTSQPPNLIIVKIFDKFHQLRYCIQHGRIGGYSLR</sequence>
<dbReference type="Proteomes" id="UP000242913">
    <property type="component" value="Unassembled WGS sequence"/>
</dbReference>
<dbReference type="EMBL" id="KZ270001">
    <property type="protein sequence ID" value="OZC08853.1"/>
    <property type="molecule type" value="Genomic_DNA"/>
</dbReference>